<comment type="caution">
    <text evidence="1">The sequence shown here is derived from an EMBL/GenBank/DDBJ whole genome shotgun (WGS) entry which is preliminary data.</text>
</comment>
<accession>A0A9P4UKW8</accession>
<dbReference type="EMBL" id="MU003849">
    <property type="protein sequence ID" value="KAF2717208.1"/>
    <property type="molecule type" value="Genomic_DNA"/>
</dbReference>
<organism evidence="1 2">
    <name type="scientific">Polychaeton citri CBS 116435</name>
    <dbReference type="NCBI Taxonomy" id="1314669"/>
    <lineage>
        <taxon>Eukaryota</taxon>
        <taxon>Fungi</taxon>
        <taxon>Dikarya</taxon>
        <taxon>Ascomycota</taxon>
        <taxon>Pezizomycotina</taxon>
        <taxon>Dothideomycetes</taxon>
        <taxon>Dothideomycetidae</taxon>
        <taxon>Capnodiales</taxon>
        <taxon>Capnodiaceae</taxon>
        <taxon>Polychaeton</taxon>
    </lineage>
</organism>
<name>A0A9P4UKW8_9PEZI</name>
<keyword evidence="2" id="KW-1185">Reference proteome</keyword>
<proteinExistence type="predicted"/>
<evidence type="ECO:0000313" key="2">
    <source>
        <dbReference type="Proteomes" id="UP000799441"/>
    </source>
</evidence>
<feature type="non-terminal residue" evidence="1">
    <location>
        <position position="98"/>
    </location>
</feature>
<dbReference type="Proteomes" id="UP000799441">
    <property type="component" value="Unassembled WGS sequence"/>
</dbReference>
<reference evidence="1" key="1">
    <citation type="journal article" date="2020" name="Stud. Mycol.">
        <title>101 Dothideomycetes genomes: a test case for predicting lifestyles and emergence of pathogens.</title>
        <authorList>
            <person name="Haridas S."/>
            <person name="Albert R."/>
            <person name="Binder M."/>
            <person name="Bloem J."/>
            <person name="Labutti K."/>
            <person name="Salamov A."/>
            <person name="Andreopoulos B."/>
            <person name="Baker S."/>
            <person name="Barry K."/>
            <person name="Bills G."/>
            <person name="Bluhm B."/>
            <person name="Cannon C."/>
            <person name="Castanera R."/>
            <person name="Culley D."/>
            <person name="Daum C."/>
            <person name="Ezra D."/>
            <person name="Gonzalez J."/>
            <person name="Henrissat B."/>
            <person name="Kuo A."/>
            <person name="Liang C."/>
            <person name="Lipzen A."/>
            <person name="Lutzoni F."/>
            <person name="Magnuson J."/>
            <person name="Mondo S."/>
            <person name="Nolan M."/>
            <person name="Ohm R."/>
            <person name="Pangilinan J."/>
            <person name="Park H.-J."/>
            <person name="Ramirez L."/>
            <person name="Alfaro M."/>
            <person name="Sun H."/>
            <person name="Tritt A."/>
            <person name="Yoshinaga Y."/>
            <person name="Zwiers L.-H."/>
            <person name="Turgeon B."/>
            <person name="Goodwin S."/>
            <person name="Spatafora J."/>
            <person name="Crous P."/>
            <person name="Grigoriev I."/>
        </authorList>
    </citation>
    <scope>NUCLEOTIDE SEQUENCE</scope>
    <source>
        <strain evidence="1">CBS 116435</strain>
    </source>
</reference>
<dbReference type="AlphaFoldDB" id="A0A9P4UKW8"/>
<protein>
    <submittedName>
        <fullName evidence="1">Uncharacterized protein</fullName>
    </submittedName>
</protein>
<gene>
    <name evidence="1" type="ORF">K431DRAFT_288727</name>
</gene>
<evidence type="ECO:0000313" key="1">
    <source>
        <dbReference type="EMBL" id="KAF2717208.1"/>
    </source>
</evidence>
<sequence length="98" mass="11584">MCFFQVWTWTCGHWRQHHLMCRDALQSGLWCHAAHDSRPDVVVTNGHCWDEDRHSSLLGGQGDAPWRRRDAASGQWRELVDPCRAPYYTCWRHKVLTH</sequence>